<dbReference type="Gene3D" id="3.40.30.10">
    <property type="entry name" value="Glutaredoxin"/>
    <property type="match status" value="1"/>
</dbReference>
<feature type="domain" description="GST C-terminal" evidence="4">
    <location>
        <begin position="92"/>
        <end position="223"/>
    </location>
</feature>
<dbReference type="FunFam" id="3.40.30.10:FF:000148">
    <property type="entry name" value="Elongation factor 1B gamma"/>
    <property type="match status" value="1"/>
</dbReference>
<feature type="domain" description="GST N-terminal" evidence="3">
    <location>
        <begin position="3"/>
        <end position="86"/>
    </location>
</feature>
<dbReference type="PANTHER" id="PTHR43986:SF10">
    <property type="entry name" value="ELONGATION FACTOR EEF-1B GAMMA SUBUNIT, PUTATIVE (AFU_ORTHOLOGUE AFUA_1G17120)-RELATED"/>
    <property type="match status" value="1"/>
</dbReference>
<evidence type="ECO:0000313" key="5">
    <source>
        <dbReference type="EMBL" id="KAK4238787.1"/>
    </source>
</evidence>
<name>A0AAN7HBJ8_9PEZI</name>
<dbReference type="SFLD" id="SFLDS00019">
    <property type="entry name" value="Glutathione_Transferase_(cytos"/>
    <property type="match status" value="1"/>
</dbReference>
<dbReference type="SUPFAM" id="SSF47616">
    <property type="entry name" value="GST C-terminal domain-like"/>
    <property type="match status" value="1"/>
</dbReference>
<proteinExistence type="inferred from homology"/>
<comment type="similarity">
    <text evidence="1 2">Belongs to the GST superfamily.</text>
</comment>
<dbReference type="InterPro" id="IPR010987">
    <property type="entry name" value="Glutathione-S-Trfase_C-like"/>
</dbReference>
<dbReference type="PROSITE" id="PS50404">
    <property type="entry name" value="GST_NTER"/>
    <property type="match status" value="1"/>
</dbReference>
<reference evidence="5" key="1">
    <citation type="journal article" date="2023" name="Mol. Phylogenet. Evol.">
        <title>Genome-scale phylogeny and comparative genomics of the fungal order Sordariales.</title>
        <authorList>
            <person name="Hensen N."/>
            <person name="Bonometti L."/>
            <person name="Westerberg I."/>
            <person name="Brannstrom I.O."/>
            <person name="Guillou S."/>
            <person name="Cros-Aarteil S."/>
            <person name="Calhoun S."/>
            <person name="Haridas S."/>
            <person name="Kuo A."/>
            <person name="Mondo S."/>
            <person name="Pangilinan J."/>
            <person name="Riley R."/>
            <person name="LaButti K."/>
            <person name="Andreopoulos B."/>
            <person name="Lipzen A."/>
            <person name="Chen C."/>
            <person name="Yan M."/>
            <person name="Daum C."/>
            <person name="Ng V."/>
            <person name="Clum A."/>
            <person name="Steindorff A."/>
            <person name="Ohm R.A."/>
            <person name="Martin F."/>
            <person name="Silar P."/>
            <person name="Natvig D.O."/>
            <person name="Lalanne C."/>
            <person name="Gautier V."/>
            <person name="Ament-Velasquez S.L."/>
            <person name="Kruys A."/>
            <person name="Hutchinson M.I."/>
            <person name="Powell A.J."/>
            <person name="Barry K."/>
            <person name="Miller A.N."/>
            <person name="Grigoriev I.V."/>
            <person name="Debuchy R."/>
            <person name="Gladieux P."/>
            <person name="Hiltunen Thoren M."/>
            <person name="Johannesson H."/>
        </authorList>
    </citation>
    <scope>NUCLEOTIDE SEQUENCE</scope>
    <source>
        <strain evidence="5">CBS 532.94</strain>
    </source>
</reference>
<reference evidence="5" key="2">
    <citation type="submission" date="2023-05" db="EMBL/GenBank/DDBJ databases">
        <authorList>
            <consortium name="Lawrence Berkeley National Laboratory"/>
            <person name="Steindorff A."/>
            <person name="Hensen N."/>
            <person name="Bonometti L."/>
            <person name="Westerberg I."/>
            <person name="Brannstrom I.O."/>
            <person name="Guillou S."/>
            <person name="Cros-Aarteil S."/>
            <person name="Calhoun S."/>
            <person name="Haridas S."/>
            <person name="Kuo A."/>
            <person name="Mondo S."/>
            <person name="Pangilinan J."/>
            <person name="Riley R."/>
            <person name="Labutti K."/>
            <person name="Andreopoulos B."/>
            <person name="Lipzen A."/>
            <person name="Chen C."/>
            <person name="Yanf M."/>
            <person name="Daum C."/>
            <person name="Ng V."/>
            <person name="Clum A."/>
            <person name="Ohm R."/>
            <person name="Martin F."/>
            <person name="Silar P."/>
            <person name="Natvig D."/>
            <person name="Lalanne C."/>
            <person name="Gautier V."/>
            <person name="Ament-Velasquez S.L."/>
            <person name="Kruys A."/>
            <person name="Hutchinson M.I."/>
            <person name="Powell A.J."/>
            <person name="Barry K."/>
            <person name="Miller A.N."/>
            <person name="Grigoriev I.V."/>
            <person name="Debuchy R."/>
            <person name="Gladieux P."/>
            <person name="Thoren M.H."/>
            <person name="Johannesson H."/>
        </authorList>
    </citation>
    <scope>NUCLEOTIDE SEQUENCE</scope>
    <source>
        <strain evidence="5">CBS 532.94</strain>
    </source>
</reference>
<dbReference type="CDD" id="cd03044">
    <property type="entry name" value="GST_N_EF1Bgamma"/>
    <property type="match status" value="1"/>
</dbReference>
<sequence length="223" mass="24837">MAPFGKLYTYPGNLRVQRVQALAAMNGLEVEIVPDFQMGVTNKTPGFLAKFPLGKVPAFESADGTFFLTESQAIARYVAESGPKAEELLGRDARERALIEQWACFAEQELVANMLPPVLMCVAKLWAYDQAAYDRSLQVLERAVKRVEVALQGGKKYLVGDRLTFADVMVAAALTAAAKYVFDAEMRKEVPAVVSYMKAMLEVPEMKQYFGELEMCETRVKMQ</sequence>
<dbReference type="GO" id="GO:0006414">
    <property type="term" value="P:translational elongation"/>
    <property type="evidence" value="ECO:0007669"/>
    <property type="project" value="TreeGrafter"/>
</dbReference>
<comment type="caution">
    <text evidence="5">The sequence shown here is derived from an EMBL/GenBank/DDBJ whole genome shotgun (WGS) entry which is preliminary data.</text>
</comment>
<evidence type="ECO:0000256" key="1">
    <source>
        <dbReference type="ARBA" id="ARBA00007409"/>
    </source>
</evidence>
<dbReference type="SFLD" id="SFLDG00358">
    <property type="entry name" value="Main_(cytGST)"/>
    <property type="match status" value="1"/>
</dbReference>
<evidence type="ECO:0000313" key="6">
    <source>
        <dbReference type="Proteomes" id="UP001303760"/>
    </source>
</evidence>
<dbReference type="InterPro" id="IPR050802">
    <property type="entry name" value="EF-GSTs"/>
</dbReference>
<dbReference type="InterPro" id="IPR036249">
    <property type="entry name" value="Thioredoxin-like_sf"/>
</dbReference>
<evidence type="ECO:0000259" key="3">
    <source>
        <dbReference type="PROSITE" id="PS50404"/>
    </source>
</evidence>
<dbReference type="InterPro" id="IPR004046">
    <property type="entry name" value="GST_C"/>
</dbReference>
<accession>A0AAN7HBJ8</accession>
<dbReference type="InterPro" id="IPR004045">
    <property type="entry name" value="Glutathione_S-Trfase_N"/>
</dbReference>
<dbReference type="GO" id="GO:0005737">
    <property type="term" value="C:cytoplasm"/>
    <property type="evidence" value="ECO:0007669"/>
    <property type="project" value="TreeGrafter"/>
</dbReference>
<evidence type="ECO:0000259" key="4">
    <source>
        <dbReference type="PROSITE" id="PS50405"/>
    </source>
</evidence>
<dbReference type="PROSITE" id="PS50405">
    <property type="entry name" value="GST_CTER"/>
    <property type="match status" value="1"/>
</dbReference>
<dbReference type="CDD" id="cd03181">
    <property type="entry name" value="GST_C_EF1Bgamma_like"/>
    <property type="match status" value="1"/>
</dbReference>
<protein>
    <submittedName>
        <fullName evidence="5">Glutathione S-transferase</fullName>
    </submittedName>
</protein>
<gene>
    <name evidence="5" type="ORF">C8A03DRAFT_33184</name>
</gene>
<dbReference type="AlphaFoldDB" id="A0AAN7HBJ8"/>
<dbReference type="SUPFAM" id="SSF52833">
    <property type="entry name" value="Thioredoxin-like"/>
    <property type="match status" value="1"/>
</dbReference>
<evidence type="ECO:0000256" key="2">
    <source>
        <dbReference type="RuleBase" id="RU003494"/>
    </source>
</evidence>
<dbReference type="Proteomes" id="UP001303760">
    <property type="component" value="Unassembled WGS sequence"/>
</dbReference>
<dbReference type="PANTHER" id="PTHR43986">
    <property type="entry name" value="ELONGATION FACTOR 1-GAMMA"/>
    <property type="match status" value="1"/>
</dbReference>
<dbReference type="Gene3D" id="1.20.1050.10">
    <property type="match status" value="1"/>
</dbReference>
<dbReference type="Pfam" id="PF00043">
    <property type="entry name" value="GST_C"/>
    <property type="match status" value="1"/>
</dbReference>
<dbReference type="GO" id="GO:0005634">
    <property type="term" value="C:nucleus"/>
    <property type="evidence" value="ECO:0007669"/>
    <property type="project" value="TreeGrafter"/>
</dbReference>
<organism evidence="5 6">
    <name type="scientific">Achaetomium macrosporum</name>
    <dbReference type="NCBI Taxonomy" id="79813"/>
    <lineage>
        <taxon>Eukaryota</taxon>
        <taxon>Fungi</taxon>
        <taxon>Dikarya</taxon>
        <taxon>Ascomycota</taxon>
        <taxon>Pezizomycotina</taxon>
        <taxon>Sordariomycetes</taxon>
        <taxon>Sordariomycetidae</taxon>
        <taxon>Sordariales</taxon>
        <taxon>Chaetomiaceae</taxon>
        <taxon>Achaetomium</taxon>
    </lineage>
</organism>
<dbReference type="InterPro" id="IPR040079">
    <property type="entry name" value="Glutathione_S-Trfase"/>
</dbReference>
<dbReference type="EMBL" id="MU860083">
    <property type="protein sequence ID" value="KAK4238787.1"/>
    <property type="molecule type" value="Genomic_DNA"/>
</dbReference>
<dbReference type="InterPro" id="IPR036282">
    <property type="entry name" value="Glutathione-S-Trfase_C_sf"/>
</dbReference>
<dbReference type="Pfam" id="PF02798">
    <property type="entry name" value="GST_N"/>
    <property type="match status" value="1"/>
</dbReference>
<keyword evidence="6" id="KW-1185">Reference proteome</keyword>